<dbReference type="EMBL" id="NEVH01003009">
    <property type="protein sequence ID" value="PNF40820.1"/>
    <property type="molecule type" value="Genomic_DNA"/>
</dbReference>
<proteinExistence type="predicted"/>
<feature type="region of interest" description="Disordered" evidence="2">
    <location>
        <begin position="1"/>
        <end position="202"/>
    </location>
</feature>
<accession>A0A2J7RJ19</accession>
<evidence type="ECO:0000256" key="2">
    <source>
        <dbReference type="SAM" id="MobiDB-lite"/>
    </source>
</evidence>
<reference evidence="3 4" key="1">
    <citation type="submission" date="2017-12" db="EMBL/GenBank/DDBJ databases">
        <title>Hemimetabolous genomes reveal molecular basis of termite eusociality.</title>
        <authorList>
            <person name="Harrison M.C."/>
            <person name="Jongepier E."/>
            <person name="Robertson H.M."/>
            <person name="Arning N."/>
            <person name="Bitard-Feildel T."/>
            <person name="Chao H."/>
            <person name="Childers C.P."/>
            <person name="Dinh H."/>
            <person name="Doddapaneni H."/>
            <person name="Dugan S."/>
            <person name="Gowin J."/>
            <person name="Greiner C."/>
            <person name="Han Y."/>
            <person name="Hu H."/>
            <person name="Hughes D.S.T."/>
            <person name="Huylmans A.-K."/>
            <person name="Kemena C."/>
            <person name="Kremer L.P.M."/>
            <person name="Lee S.L."/>
            <person name="Lopez-Ezquerra A."/>
            <person name="Mallet L."/>
            <person name="Monroy-Kuhn J.M."/>
            <person name="Moser A."/>
            <person name="Murali S.C."/>
            <person name="Muzny D.M."/>
            <person name="Otani S."/>
            <person name="Piulachs M.-D."/>
            <person name="Poelchau M."/>
            <person name="Qu J."/>
            <person name="Schaub F."/>
            <person name="Wada-Katsumata A."/>
            <person name="Worley K.C."/>
            <person name="Xie Q."/>
            <person name="Ylla G."/>
            <person name="Poulsen M."/>
            <person name="Gibbs R.A."/>
            <person name="Schal C."/>
            <person name="Richards S."/>
            <person name="Belles X."/>
            <person name="Korb J."/>
            <person name="Bornberg-Bauer E."/>
        </authorList>
    </citation>
    <scope>NUCLEOTIDE SEQUENCE [LARGE SCALE GENOMIC DNA]</scope>
    <source>
        <tissue evidence="3">Whole body</tissue>
    </source>
</reference>
<feature type="region of interest" description="Disordered" evidence="2">
    <location>
        <begin position="428"/>
        <end position="481"/>
    </location>
</feature>
<feature type="compositionally biased region" description="Polar residues" evidence="2">
    <location>
        <begin position="55"/>
        <end position="67"/>
    </location>
</feature>
<feature type="compositionally biased region" description="Basic and acidic residues" evidence="2">
    <location>
        <begin position="592"/>
        <end position="605"/>
    </location>
</feature>
<feature type="compositionally biased region" description="Low complexity" evidence="2">
    <location>
        <begin position="131"/>
        <end position="146"/>
    </location>
</feature>
<name>A0A2J7RJ19_9NEOP</name>
<sequence>MASTLSRDLKVERSFAERSSYFKREPIKRRVNTESEDSSSSASPSKPPVPKQVSTGTVPRTSETATKSRGVDSISTPPEKHVQETMTKKYVSISKRNKPTVSAVITRSTAPREEKFVTSRPTSTGNTTVPQKVSASSGSSTSGVKQSRLHSTVNKSPVECDASQDRGRKRKFGVQSKLTDSKALGRKKEQKRTATDSEIDESLSEEIPNSVFGIKLKNTASKLESHSMLDNGVVLEAMKYSTEQTMTDGTVAKPVHSSTEFPSSVENSVTISHLHNTDFKDIAIARTMFPPSNAPSPESSPSIKSVLDKSSAVASERRNSRPPSPSPSASPVRAATSASRSTERFDYSSHTPPSLPSSPSRVVRQMTSQVGVTQLLTSEVFTRTVDASGSIEVIYRQPTSSETLRRVAVVPGTRSSLHDIVPGVCNTGTEGDVSLIDTTDSSLSDSVALPSSSSEHDLSVDTRLRTGGSPASPKPTRRSLDLIHDGPGTKLRSSDLLFDYCPVPSAAESEHLTADSSASRLEVSSSVVSLDAVPKIRSCTHVSEERLSPILDVRAVTPPRMKHKFQYEYNNEDEEEEEEEETIAVFHSSPEWAEKSREKSKDIHTTKSGKSPTDVSSGDMVKTSPIIVGVMEKSVPKYDVRKEDLSSTAVEPTVTTELNLEIQKASDECLAKEKEAIQEASYMKGTEEMTRNPDTVSIADLKKNIKEVSEFLYLSDISKVTRDVLKETTRDSEHVNVRDSTCKMKADEAENNANLIKGRDTHDEVTKTEYGIMKQEDMIVDEIIMPDEGKDTVRDDKISLIEDIHDQTDHADRVQEDKKVDIKIEKGGKSDSDIEVQESKDSVIGNLKDISQERLVHRKVEECKTLILDENLESEILKDAETIDNLKDTLQEKSGERKVLEFKVDISGGELDSEVLRDTMKTRREEIRRDLDDYIEEEIKPAVTVQTSPKIKEIQSETKPIVTTPTLSRRGLGGSQRLSRDQRPPPLDVSHLMLSSEEGTDEDFDAAGYIVTEPGDEGIPKQQFQEDGIYRINSSPDILAESSLQNDPTRLIPTVQVTEDIKDTLLSEVSIQANHGVPSNETEQEVAQIPKMQFDVPEKVQTMKASREAHIQLETPPHEMTTKSPQPSIPIEQVIEQPLMTFDTVTDLQIPCLVTIEEYEDEVQKHRPMFRIESDDSTEQGVEDIEALIEKANRELALEMERERFKVSEADESPEEEEEEEEGEGNIKMHVPEQEPEVTGEHAVGPKESDSKHQRKLRRVERRFERMASETLEKEAAAEGSRTPEVELRREAEFEQMVSQLSTEEVAECQQEYSHLWDEGGLTPSEDWDSRDPDTPSGDMVLGDWKQHQSTSREESGMQRAEEVEEVAGAEDAKETVGQTTRTETRLVDGKTVTTTTTTTTTTTKTPKELEDMQEHIKKSSDKDKSGKPK</sequence>
<evidence type="ECO:0008006" key="5">
    <source>
        <dbReference type="Google" id="ProtNLM"/>
    </source>
</evidence>
<keyword evidence="1" id="KW-0175">Coiled coil</keyword>
<feature type="region of interest" description="Disordered" evidence="2">
    <location>
        <begin position="290"/>
        <end position="363"/>
    </location>
</feature>
<feature type="compositionally biased region" description="Polar residues" evidence="2">
    <location>
        <begin position="99"/>
        <end position="109"/>
    </location>
</feature>
<feature type="compositionally biased region" description="Polar residues" evidence="2">
    <location>
        <begin position="119"/>
        <end position="130"/>
    </location>
</feature>
<dbReference type="Proteomes" id="UP000235965">
    <property type="component" value="Unassembled WGS sequence"/>
</dbReference>
<feature type="compositionally biased region" description="Low complexity" evidence="2">
    <location>
        <begin position="329"/>
        <end position="340"/>
    </location>
</feature>
<feature type="compositionally biased region" description="Basic and acidic residues" evidence="2">
    <location>
        <begin position="1345"/>
        <end position="1362"/>
    </location>
</feature>
<evidence type="ECO:0000313" key="3">
    <source>
        <dbReference type="EMBL" id="PNF40820.1"/>
    </source>
</evidence>
<feature type="region of interest" description="Disordered" evidence="2">
    <location>
        <begin position="955"/>
        <end position="987"/>
    </location>
</feature>
<feature type="compositionally biased region" description="Low complexity" evidence="2">
    <location>
        <begin position="348"/>
        <end position="360"/>
    </location>
</feature>
<feature type="coiled-coil region" evidence="1">
    <location>
        <begin position="883"/>
        <end position="937"/>
    </location>
</feature>
<feature type="compositionally biased region" description="Basic and acidic residues" evidence="2">
    <location>
        <begin position="1262"/>
        <end position="1293"/>
    </location>
</feature>
<feature type="compositionally biased region" description="Acidic residues" evidence="2">
    <location>
        <begin position="1210"/>
        <end position="1224"/>
    </location>
</feature>
<feature type="compositionally biased region" description="Polar residues" evidence="2">
    <location>
        <begin position="606"/>
        <end position="616"/>
    </location>
</feature>
<feature type="compositionally biased region" description="Basic and acidic residues" evidence="2">
    <location>
        <begin position="1406"/>
        <end position="1430"/>
    </location>
</feature>
<organism evidence="3 4">
    <name type="scientific">Cryptotermes secundus</name>
    <dbReference type="NCBI Taxonomy" id="105785"/>
    <lineage>
        <taxon>Eukaryota</taxon>
        <taxon>Metazoa</taxon>
        <taxon>Ecdysozoa</taxon>
        <taxon>Arthropoda</taxon>
        <taxon>Hexapoda</taxon>
        <taxon>Insecta</taxon>
        <taxon>Pterygota</taxon>
        <taxon>Neoptera</taxon>
        <taxon>Polyneoptera</taxon>
        <taxon>Dictyoptera</taxon>
        <taxon>Blattodea</taxon>
        <taxon>Blattoidea</taxon>
        <taxon>Termitoidae</taxon>
        <taxon>Kalotermitidae</taxon>
        <taxon>Cryptotermitinae</taxon>
        <taxon>Cryptotermes</taxon>
    </lineage>
</organism>
<feature type="compositionally biased region" description="Low complexity" evidence="2">
    <location>
        <begin position="432"/>
        <end position="453"/>
    </location>
</feature>
<feature type="region of interest" description="Disordered" evidence="2">
    <location>
        <begin position="1204"/>
        <end position="1430"/>
    </location>
</feature>
<comment type="caution">
    <text evidence="3">The sequence shown here is derived from an EMBL/GenBank/DDBJ whole genome shotgun (WGS) entry which is preliminary data.</text>
</comment>
<evidence type="ECO:0000256" key="1">
    <source>
        <dbReference type="SAM" id="Coils"/>
    </source>
</evidence>
<feature type="region of interest" description="Disordered" evidence="2">
    <location>
        <begin position="590"/>
        <end position="620"/>
    </location>
</feature>
<protein>
    <recommendedName>
        <fullName evidence="5">Death domain-containing protein</fullName>
    </recommendedName>
</protein>
<dbReference type="OrthoDB" id="20872at2759"/>
<feature type="compositionally biased region" description="Basic and acidic residues" evidence="2">
    <location>
        <begin position="78"/>
        <end position="87"/>
    </location>
</feature>
<feature type="compositionally biased region" description="Polar residues" evidence="2">
    <location>
        <begin position="957"/>
        <end position="966"/>
    </location>
</feature>
<keyword evidence="4" id="KW-1185">Reference proteome</keyword>
<evidence type="ECO:0000313" key="4">
    <source>
        <dbReference type="Proteomes" id="UP000235965"/>
    </source>
</evidence>
<gene>
    <name evidence="3" type="ORF">B7P43_G16581</name>
</gene>
<feature type="compositionally biased region" description="Basic and acidic residues" evidence="2">
    <location>
        <begin position="454"/>
        <end position="464"/>
    </location>
</feature>
<feature type="compositionally biased region" description="Basic and acidic residues" evidence="2">
    <location>
        <begin position="7"/>
        <end position="25"/>
    </location>
</feature>
<feature type="compositionally biased region" description="Low complexity" evidence="2">
    <location>
        <begin position="1391"/>
        <end position="1405"/>
    </location>
</feature>